<dbReference type="OrthoDB" id="9805134at2"/>
<organism evidence="6 7">
    <name type="scientific">Cohaesibacter gelatinilyticus</name>
    <dbReference type="NCBI Taxonomy" id="372072"/>
    <lineage>
        <taxon>Bacteria</taxon>
        <taxon>Pseudomonadati</taxon>
        <taxon>Pseudomonadota</taxon>
        <taxon>Alphaproteobacteria</taxon>
        <taxon>Hyphomicrobiales</taxon>
        <taxon>Cohaesibacteraceae</taxon>
    </lineage>
</organism>
<feature type="domain" description="HTH tetR-type" evidence="5">
    <location>
        <begin position="15"/>
        <end position="75"/>
    </location>
</feature>
<dbReference type="Pfam" id="PF21351">
    <property type="entry name" value="TetR_C_41"/>
    <property type="match status" value="1"/>
</dbReference>
<keyword evidence="1" id="KW-0805">Transcription regulation</keyword>
<dbReference type="PROSITE" id="PS01081">
    <property type="entry name" value="HTH_TETR_1"/>
    <property type="match status" value="1"/>
</dbReference>
<dbReference type="SUPFAM" id="SSF46689">
    <property type="entry name" value="Homeodomain-like"/>
    <property type="match status" value="1"/>
</dbReference>
<dbReference type="RefSeq" id="WP_097153852.1">
    <property type="nucleotide sequence ID" value="NZ_OBEL01000002.1"/>
</dbReference>
<dbReference type="Pfam" id="PF00440">
    <property type="entry name" value="TetR_N"/>
    <property type="match status" value="1"/>
</dbReference>
<keyword evidence="7" id="KW-1185">Reference proteome</keyword>
<evidence type="ECO:0000256" key="1">
    <source>
        <dbReference type="ARBA" id="ARBA00023015"/>
    </source>
</evidence>
<evidence type="ECO:0000256" key="4">
    <source>
        <dbReference type="PROSITE-ProRule" id="PRU00335"/>
    </source>
</evidence>
<keyword evidence="3" id="KW-0804">Transcription</keyword>
<dbReference type="InterPro" id="IPR049484">
    <property type="entry name" value="Rv0078-like_C"/>
</dbReference>
<dbReference type="InterPro" id="IPR001647">
    <property type="entry name" value="HTH_TetR"/>
</dbReference>
<dbReference type="PROSITE" id="PS50977">
    <property type="entry name" value="HTH_TETR_2"/>
    <property type="match status" value="1"/>
</dbReference>
<dbReference type="InterPro" id="IPR050109">
    <property type="entry name" value="HTH-type_TetR-like_transc_reg"/>
</dbReference>
<evidence type="ECO:0000313" key="6">
    <source>
        <dbReference type="EMBL" id="SNZ19508.1"/>
    </source>
</evidence>
<dbReference type="Gene3D" id="1.10.357.10">
    <property type="entry name" value="Tetracycline Repressor, domain 2"/>
    <property type="match status" value="1"/>
</dbReference>
<sequence length="198" mass="21379">MKEKEQPRSNKARTEAMRSALIGAARALFAQKGYAETSTPEIVKTAGVTRGALYHHFKDKEAIFHAVVTEEFVAVADEINASIKPAPASAIDALKQGSRGYLRAMQEPGRVRIMLLDGPAVLGQIELDKIDRETSADTLRLGLAAAMKASEIRTLPLEALTQQLSAMFDRAALAVSEGDDPEDHLQVLDALIATLKEG</sequence>
<dbReference type="Proteomes" id="UP000219439">
    <property type="component" value="Unassembled WGS sequence"/>
</dbReference>
<dbReference type="GO" id="GO:0003700">
    <property type="term" value="F:DNA-binding transcription factor activity"/>
    <property type="evidence" value="ECO:0007669"/>
    <property type="project" value="TreeGrafter"/>
</dbReference>
<name>A0A285PDJ3_9HYPH</name>
<accession>A0A285PDJ3</accession>
<proteinExistence type="predicted"/>
<feature type="DNA-binding region" description="H-T-H motif" evidence="4">
    <location>
        <begin position="38"/>
        <end position="57"/>
    </location>
</feature>
<dbReference type="PANTHER" id="PTHR30055:SF234">
    <property type="entry name" value="HTH-TYPE TRANSCRIPTIONAL REGULATOR BETI"/>
    <property type="match status" value="1"/>
</dbReference>
<evidence type="ECO:0000256" key="3">
    <source>
        <dbReference type="ARBA" id="ARBA00023163"/>
    </source>
</evidence>
<reference evidence="6 7" key="1">
    <citation type="submission" date="2017-09" db="EMBL/GenBank/DDBJ databases">
        <authorList>
            <person name="Ehlers B."/>
            <person name="Leendertz F.H."/>
        </authorList>
    </citation>
    <scope>NUCLEOTIDE SEQUENCE [LARGE SCALE GENOMIC DNA]</scope>
    <source>
        <strain evidence="6 7">DSM 18289</strain>
    </source>
</reference>
<evidence type="ECO:0000259" key="5">
    <source>
        <dbReference type="PROSITE" id="PS50977"/>
    </source>
</evidence>
<dbReference type="EMBL" id="OBEL01000002">
    <property type="protein sequence ID" value="SNZ19508.1"/>
    <property type="molecule type" value="Genomic_DNA"/>
</dbReference>
<gene>
    <name evidence="6" type="ORF">SAMN06265368_2597</name>
</gene>
<dbReference type="AlphaFoldDB" id="A0A285PDJ3"/>
<dbReference type="InterPro" id="IPR023772">
    <property type="entry name" value="DNA-bd_HTH_TetR-type_CS"/>
</dbReference>
<dbReference type="PANTHER" id="PTHR30055">
    <property type="entry name" value="HTH-TYPE TRANSCRIPTIONAL REGULATOR RUTR"/>
    <property type="match status" value="1"/>
</dbReference>
<dbReference type="InterPro" id="IPR009057">
    <property type="entry name" value="Homeodomain-like_sf"/>
</dbReference>
<dbReference type="GO" id="GO:0000976">
    <property type="term" value="F:transcription cis-regulatory region binding"/>
    <property type="evidence" value="ECO:0007669"/>
    <property type="project" value="TreeGrafter"/>
</dbReference>
<protein>
    <submittedName>
        <fullName evidence="6">Transcriptional regulator, TetR family</fullName>
    </submittedName>
</protein>
<evidence type="ECO:0000256" key="2">
    <source>
        <dbReference type="ARBA" id="ARBA00023125"/>
    </source>
</evidence>
<keyword evidence="2 4" id="KW-0238">DNA-binding</keyword>
<evidence type="ECO:0000313" key="7">
    <source>
        <dbReference type="Proteomes" id="UP000219439"/>
    </source>
</evidence>
<dbReference type="PRINTS" id="PR00455">
    <property type="entry name" value="HTHTETR"/>
</dbReference>